<feature type="binding site" evidence="17">
    <location>
        <position position="219"/>
    </location>
    <ligand>
        <name>FAD</name>
        <dbReference type="ChEBI" id="CHEBI:57692"/>
    </ligand>
</feature>
<evidence type="ECO:0000256" key="9">
    <source>
        <dbReference type="ARBA" id="ARBA00022827"/>
    </source>
</evidence>
<dbReference type="Pfam" id="PF04137">
    <property type="entry name" value="ERO1"/>
    <property type="match status" value="1"/>
</dbReference>
<dbReference type="EMBL" id="JAVEPI010000004">
    <property type="protein sequence ID" value="KAK1442304.1"/>
    <property type="molecule type" value="Genomic_DNA"/>
</dbReference>
<keyword evidence="11" id="KW-0560">Oxidoreductase</keyword>
<comment type="subcellular location">
    <subcellularLocation>
        <location evidence="2">Endoplasmic reticulum membrane</location>
        <topology evidence="2">Peripheral membrane protein</topology>
        <orientation evidence="2">Lumenal side</orientation>
    </subcellularLocation>
</comment>
<protein>
    <submittedName>
        <fullName evidence="21">Endoplasmic reticulum oxidoreductin 1 like protein</fullName>
    </submittedName>
</protein>
<keyword evidence="10" id="KW-0249">Electron transport</keyword>
<comment type="cofactor">
    <cofactor evidence="1 17">
        <name>FAD</name>
        <dbReference type="ChEBI" id="CHEBI:57692"/>
    </cofactor>
</comment>
<keyword evidence="8" id="KW-0256">Endoplasmic reticulum</keyword>
<feature type="active site" evidence="16">
    <location>
        <position position="407"/>
    </location>
</feature>
<dbReference type="InterPro" id="IPR037192">
    <property type="entry name" value="ERO1-like_sf"/>
</dbReference>
<evidence type="ECO:0000256" key="4">
    <source>
        <dbReference type="ARBA" id="ARBA00011802"/>
    </source>
</evidence>
<feature type="disulfide bond" description="Redox-active" evidence="18">
    <location>
        <begin position="404"/>
        <end position="407"/>
    </location>
</feature>
<keyword evidence="12 19" id="KW-0472">Membrane</keyword>
<feature type="binding site" evidence="17">
    <location>
        <position position="227"/>
    </location>
    <ligand>
        <name>FAD</name>
        <dbReference type="ChEBI" id="CHEBI:57692"/>
    </ligand>
</feature>
<keyword evidence="9 17" id="KW-0274">FAD</keyword>
<feature type="chain" id="PRO_5042253474" evidence="20">
    <location>
        <begin position="16"/>
        <end position="510"/>
    </location>
</feature>
<dbReference type="GO" id="GO:0016972">
    <property type="term" value="F:thiol oxidase activity"/>
    <property type="evidence" value="ECO:0007669"/>
    <property type="project" value="InterPro"/>
</dbReference>
<dbReference type="GO" id="GO:0005789">
    <property type="term" value="C:endoplasmic reticulum membrane"/>
    <property type="evidence" value="ECO:0007669"/>
    <property type="project" value="UniProtKB-SubCell"/>
</dbReference>
<evidence type="ECO:0000256" key="19">
    <source>
        <dbReference type="SAM" id="Phobius"/>
    </source>
</evidence>
<comment type="caution">
    <text evidence="21">The sequence shown here is derived from an EMBL/GenBank/DDBJ whole genome shotgun (WGS) entry which is preliminary data.</text>
</comment>
<evidence type="ECO:0000256" key="20">
    <source>
        <dbReference type="SAM" id="SignalP"/>
    </source>
</evidence>
<comment type="similarity">
    <text evidence="3">Belongs to the EROs family.</text>
</comment>
<dbReference type="GO" id="GO:0015035">
    <property type="term" value="F:protein-disulfide reductase activity"/>
    <property type="evidence" value="ECO:0007669"/>
    <property type="project" value="InterPro"/>
</dbReference>
<evidence type="ECO:0000313" key="22">
    <source>
        <dbReference type="Proteomes" id="UP001230268"/>
    </source>
</evidence>
<keyword evidence="15" id="KW-0676">Redox-active center</keyword>
<dbReference type="PANTHER" id="PTHR12613:SF0">
    <property type="entry name" value="ERO1-LIKE PROTEIN"/>
    <property type="match status" value="1"/>
</dbReference>
<keyword evidence="14" id="KW-0325">Glycoprotein</keyword>
<keyword evidence="19" id="KW-1133">Transmembrane helix</keyword>
<evidence type="ECO:0000256" key="18">
    <source>
        <dbReference type="PIRSR" id="PIRSR017205-3"/>
    </source>
</evidence>
<evidence type="ECO:0000256" key="10">
    <source>
        <dbReference type="ARBA" id="ARBA00022982"/>
    </source>
</evidence>
<evidence type="ECO:0000256" key="16">
    <source>
        <dbReference type="PIRSR" id="PIRSR017205-1"/>
    </source>
</evidence>
<evidence type="ECO:0000256" key="3">
    <source>
        <dbReference type="ARBA" id="ARBA00008277"/>
    </source>
</evidence>
<feature type="transmembrane region" description="Helical" evidence="19">
    <location>
        <begin position="466"/>
        <end position="485"/>
    </location>
</feature>
<gene>
    <name evidence="21" type="ORF">BgAZ_403340</name>
</gene>
<evidence type="ECO:0000256" key="12">
    <source>
        <dbReference type="ARBA" id="ARBA00023136"/>
    </source>
</evidence>
<dbReference type="AlphaFoldDB" id="A0AAD8LHI1"/>
<keyword evidence="22" id="KW-1185">Reference proteome</keyword>
<evidence type="ECO:0000256" key="17">
    <source>
        <dbReference type="PIRSR" id="PIRSR017205-2"/>
    </source>
</evidence>
<evidence type="ECO:0000256" key="8">
    <source>
        <dbReference type="ARBA" id="ARBA00022824"/>
    </source>
</evidence>
<dbReference type="PIRSF" id="PIRSF017205">
    <property type="entry name" value="ERO1"/>
    <property type="match status" value="1"/>
</dbReference>
<evidence type="ECO:0000256" key="5">
    <source>
        <dbReference type="ARBA" id="ARBA00022448"/>
    </source>
</evidence>
<evidence type="ECO:0000256" key="13">
    <source>
        <dbReference type="ARBA" id="ARBA00023157"/>
    </source>
</evidence>
<evidence type="ECO:0000256" key="15">
    <source>
        <dbReference type="ARBA" id="ARBA00023284"/>
    </source>
</evidence>
<dbReference type="GO" id="GO:0071949">
    <property type="term" value="F:FAD binding"/>
    <property type="evidence" value="ECO:0007669"/>
    <property type="project" value="InterPro"/>
</dbReference>
<dbReference type="Proteomes" id="UP001230268">
    <property type="component" value="Unassembled WGS sequence"/>
</dbReference>
<organism evidence="21 22">
    <name type="scientific">Babesia gibsoni</name>
    <dbReference type="NCBI Taxonomy" id="33632"/>
    <lineage>
        <taxon>Eukaryota</taxon>
        <taxon>Sar</taxon>
        <taxon>Alveolata</taxon>
        <taxon>Apicomplexa</taxon>
        <taxon>Aconoidasida</taxon>
        <taxon>Piroplasmida</taxon>
        <taxon>Babesiidae</taxon>
        <taxon>Babesia</taxon>
    </lineage>
</organism>
<dbReference type="InterPro" id="IPR007266">
    <property type="entry name" value="Ero1"/>
</dbReference>
<keyword evidence="6" id="KW-0285">Flavoprotein</keyword>
<feature type="signal peptide" evidence="20">
    <location>
        <begin position="1"/>
        <end position="15"/>
    </location>
</feature>
<dbReference type="SUPFAM" id="SSF110019">
    <property type="entry name" value="ERO1-like"/>
    <property type="match status" value="1"/>
</dbReference>
<keyword evidence="5" id="KW-0813">Transport</keyword>
<feature type="binding site" evidence="17">
    <location>
        <position position="254"/>
    </location>
    <ligand>
        <name>FAD</name>
        <dbReference type="ChEBI" id="CHEBI:57692"/>
    </ligand>
</feature>
<evidence type="ECO:0000256" key="2">
    <source>
        <dbReference type="ARBA" id="ARBA00004367"/>
    </source>
</evidence>
<sequence>MRGSVLVLLLSLAIANDLLVDSVTSLGGVKNDGSTRIVLLSQAEEILSQDAKVSSSRYTHSYSAIHPDHVFNFSKLLGDAELVHSKLEPILRSLYFRIFRISLDSPCRLRERNDVCAGAPEDGISVSLDKDVLVGVVADECVPKCYVGRCQPYEFAEGPSLDGLEHFVLRYPNEPESKELDPKDLYSNNMWYKDILGLYPQRVEDTVYVDLQHNPPSYTAYKGGNDWKEIYDLQCDNEDDVPCNQTEHFYRLISGMQASVAAWAAWNHKCVNTIAAYQLKKELPRYVSNPDFYKRMLGDYPDRLENMYYTFQAMLKTVCRLTPFLTGFAENLREKKEYEYLYRNLVDLLSADYDMCKHVEVSHDRHACEECQSSHAPDNNTQLKDPRLLEKFNNISDLIDCLGCEKCRLHGKLKLTALQIIVRASGRAEQLMLERNEIVALLHALDYFAQSIIFVQKFKEQRKRNVILFPIRVVVTLVLILAVMYRKELRRALFQCSRREEEHADENEEE</sequence>
<name>A0AAD8LHI1_BABGI</name>
<evidence type="ECO:0000256" key="14">
    <source>
        <dbReference type="ARBA" id="ARBA00023180"/>
    </source>
</evidence>
<keyword evidence="13 18" id="KW-1015">Disulfide bond</keyword>
<evidence type="ECO:0000313" key="21">
    <source>
        <dbReference type="EMBL" id="KAK1442304.1"/>
    </source>
</evidence>
<evidence type="ECO:0000256" key="11">
    <source>
        <dbReference type="ARBA" id="ARBA00023002"/>
    </source>
</evidence>
<evidence type="ECO:0000256" key="7">
    <source>
        <dbReference type="ARBA" id="ARBA00022729"/>
    </source>
</evidence>
<dbReference type="PANTHER" id="PTHR12613">
    <property type="entry name" value="ERO1-RELATED"/>
    <property type="match status" value="1"/>
</dbReference>
<keyword evidence="19" id="KW-0812">Transmembrane</keyword>
<comment type="subunit">
    <text evidence="4">May function both as a monomer and a homodimer.</text>
</comment>
<keyword evidence="7 20" id="KW-0732">Signal</keyword>
<evidence type="ECO:0000256" key="6">
    <source>
        <dbReference type="ARBA" id="ARBA00022630"/>
    </source>
</evidence>
<reference evidence="21" key="1">
    <citation type="submission" date="2023-08" db="EMBL/GenBank/DDBJ databases">
        <title>Draft sequence of the Babesia gibsoni genome.</title>
        <authorList>
            <person name="Yamagishi J.Y."/>
            <person name="Xuan X.X."/>
        </authorList>
    </citation>
    <scope>NUCLEOTIDE SEQUENCE</scope>
    <source>
        <strain evidence="21">Azabu</strain>
    </source>
</reference>
<feature type="active site" description="Nucleophile" evidence="16">
    <location>
        <position position="404"/>
    </location>
</feature>
<evidence type="ECO:0000256" key="1">
    <source>
        <dbReference type="ARBA" id="ARBA00001974"/>
    </source>
</evidence>
<proteinExistence type="inferred from homology"/>
<accession>A0AAD8LHI1</accession>
<dbReference type="GO" id="GO:0034975">
    <property type="term" value="P:protein folding in endoplasmic reticulum"/>
    <property type="evidence" value="ECO:0007669"/>
    <property type="project" value="InterPro"/>
</dbReference>